<feature type="transmembrane region" description="Helical" evidence="8">
    <location>
        <begin position="162"/>
        <end position="179"/>
    </location>
</feature>
<keyword evidence="10" id="KW-1185">Reference proteome</keyword>
<dbReference type="RefSeq" id="WP_350934762.1">
    <property type="nucleotide sequence ID" value="NZ_JAYWLC010000002.1"/>
</dbReference>
<evidence type="ECO:0000256" key="8">
    <source>
        <dbReference type="SAM" id="Phobius"/>
    </source>
</evidence>
<name>A0ABV1SCU4_9RHOB</name>
<protein>
    <submittedName>
        <fullName evidence="9">AzlC family ABC transporter permease</fullName>
    </submittedName>
</protein>
<evidence type="ECO:0000313" key="10">
    <source>
        <dbReference type="Proteomes" id="UP001438953"/>
    </source>
</evidence>
<comment type="similarity">
    <text evidence="2">Belongs to the AzlC family.</text>
</comment>
<reference evidence="9 10" key="1">
    <citation type="submission" date="2024-06" db="EMBL/GenBank/DDBJ databases">
        <title>Thioclava kandeliae sp. nov. from a rhizosphere soil sample of Kandelia candel in a mangrove.</title>
        <authorList>
            <person name="Mu T."/>
        </authorList>
    </citation>
    <scope>NUCLEOTIDE SEQUENCE [LARGE SCALE GENOMIC DNA]</scope>
    <source>
        <strain evidence="9 10">CPCC 100088</strain>
    </source>
</reference>
<evidence type="ECO:0000256" key="7">
    <source>
        <dbReference type="ARBA" id="ARBA00023136"/>
    </source>
</evidence>
<evidence type="ECO:0000256" key="6">
    <source>
        <dbReference type="ARBA" id="ARBA00022989"/>
    </source>
</evidence>
<evidence type="ECO:0000313" key="9">
    <source>
        <dbReference type="EMBL" id="MER5170739.1"/>
    </source>
</evidence>
<feature type="transmembrane region" description="Helical" evidence="8">
    <location>
        <begin position="66"/>
        <end position="91"/>
    </location>
</feature>
<evidence type="ECO:0000256" key="2">
    <source>
        <dbReference type="ARBA" id="ARBA00010735"/>
    </source>
</evidence>
<keyword evidence="7 8" id="KW-0472">Membrane</keyword>
<comment type="subcellular location">
    <subcellularLocation>
        <location evidence="1">Cell membrane</location>
        <topology evidence="1">Multi-pass membrane protein</topology>
    </subcellularLocation>
</comment>
<organism evidence="9 10">
    <name type="scientific">Thioclava kandeliae</name>
    <dbReference type="NCBI Taxonomy" id="3070818"/>
    <lineage>
        <taxon>Bacteria</taxon>
        <taxon>Pseudomonadati</taxon>
        <taxon>Pseudomonadota</taxon>
        <taxon>Alphaproteobacteria</taxon>
        <taxon>Rhodobacterales</taxon>
        <taxon>Paracoccaceae</taxon>
        <taxon>Thioclava</taxon>
    </lineage>
</organism>
<keyword evidence="3" id="KW-0813">Transport</keyword>
<accession>A0ABV1SCU4</accession>
<feature type="transmembrane region" description="Helical" evidence="8">
    <location>
        <begin position="208"/>
        <end position="226"/>
    </location>
</feature>
<evidence type="ECO:0000256" key="1">
    <source>
        <dbReference type="ARBA" id="ARBA00004651"/>
    </source>
</evidence>
<feature type="transmembrane region" description="Helical" evidence="8">
    <location>
        <begin position="130"/>
        <end position="156"/>
    </location>
</feature>
<dbReference type="EMBL" id="JAYWLC010000002">
    <property type="protein sequence ID" value="MER5170739.1"/>
    <property type="molecule type" value="Genomic_DNA"/>
</dbReference>
<evidence type="ECO:0000256" key="4">
    <source>
        <dbReference type="ARBA" id="ARBA00022475"/>
    </source>
</evidence>
<dbReference type="Pfam" id="PF03591">
    <property type="entry name" value="AzlC"/>
    <property type="match status" value="1"/>
</dbReference>
<dbReference type="InterPro" id="IPR011606">
    <property type="entry name" value="Brnchd-chn_aa_trnsp_permease"/>
</dbReference>
<keyword evidence="4" id="KW-1003">Cell membrane</keyword>
<feature type="transmembrane region" description="Helical" evidence="8">
    <location>
        <begin position="37"/>
        <end position="59"/>
    </location>
</feature>
<dbReference type="PANTHER" id="PTHR34979:SF1">
    <property type="entry name" value="INNER MEMBRANE PROTEIN YGAZ"/>
    <property type="match status" value="1"/>
</dbReference>
<keyword evidence="6 8" id="KW-1133">Transmembrane helix</keyword>
<keyword evidence="5 8" id="KW-0812">Transmembrane</keyword>
<comment type="caution">
    <text evidence="9">The sequence shown here is derived from an EMBL/GenBank/DDBJ whole genome shotgun (WGS) entry which is preliminary data.</text>
</comment>
<evidence type="ECO:0000256" key="3">
    <source>
        <dbReference type="ARBA" id="ARBA00022448"/>
    </source>
</evidence>
<evidence type="ECO:0000256" key="5">
    <source>
        <dbReference type="ARBA" id="ARBA00022692"/>
    </source>
</evidence>
<proteinExistence type="inferred from homology"/>
<dbReference type="PANTHER" id="PTHR34979">
    <property type="entry name" value="INNER MEMBRANE PROTEIN YGAZ"/>
    <property type="match status" value="1"/>
</dbReference>
<gene>
    <name evidence="9" type="ORF">VSX56_03040</name>
</gene>
<dbReference type="Proteomes" id="UP001438953">
    <property type="component" value="Unassembled WGS sequence"/>
</dbReference>
<feature type="transmembrane region" description="Helical" evidence="8">
    <location>
        <begin position="12"/>
        <end position="31"/>
    </location>
</feature>
<sequence>MRKAFLRGVISTLPFTLVIAPFGLLFGVAATEAGFDLAQVMGFTILVLAGASQFSAIHLMSEHASVVLVILTSLAINMRMAMYSAALAPYLGQAKRWQHMLVAYFLIDQTFATAETEYRSRPNLSIGERLAFYAGCSMILPPLWFLATLLGALVGASIPQEFALDFAVPITFLAMIAPALRSLPHIAAALVSVVVTLLLGFLPAGTGLLVAAVCAMVTGAQVELFVGRIKARRQSA</sequence>